<dbReference type="GO" id="GO:0004315">
    <property type="term" value="F:3-oxoacyl-[acyl-carrier-protein] synthase activity"/>
    <property type="evidence" value="ECO:0007669"/>
    <property type="project" value="InterPro"/>
</dbReference>
<keyword evidence="7" id="KW-0443">Lipid metabolism</keyword>
<dbReference type="InterPro" id="IPR013747">
    <property type="entry name" value="ACP_syn_III_C"/>
</dbReference>
<dbReference type="HAMAP" id="MF_01815">
    <property type="entry name" value="FabH"/>
    <property type="match status" value="1"/>
</dbReference>
<protein>
    <recommendedName>
        <fullName evidence="3">beta-ketoacyl-[acyl-carrier-protein] synthase III</fullName>
        <ecNumber evidence="3">2.3.1.180</ecNumber>
    </recommendedName>
</protein>
<evidence type="ECO:0000256" key="7">
    <source>
        <dbReference type="ARBA" id="ARBA00023098"/>
    </source>
</evidence>
<evidence type="ECO:0000256" key="8">
    <source>
        <dbReference type="ARBA" id="ARBA00023160"/>
    </source>
</evidence>
<dbReference type="InterPro" id="IPR004655">
    <property type="entry name" value="FabH"/>
</dbReference>
<keyword evidence="6" id="KW-0276">Fatty acid metabolism</keyword>
<evidence type="ECO:0000256" key="2">
    <source>
        <dbReference type="ARBA" id="ARBA00008642"/>
    </source>
</evidence>
<comment type="caution">
    <text evidence="11">The sequence shown here is derived from an EMBL/GenBank/DDBJ whole genome shotgun (WGS) entry which is preliminary data.</text>
</comment>
<name>A0A0F9RXG1_9ZZZZ</name>
<keyword evidence="8" id="KW-0275">Fatty acid biosynthesis</keyword>
<dbReference type="GO" id="GO:0033818">
    <property type="term" value="F:beta-ketoacyl-acyl-carrier-protein synthase III activity"/>
    <property type="evidence" value="ECO:0007669"/>
    <property type="project" value="UniProtKB-EC"/>
</dbReference>
<feature type="domain" description="Beta-ketoacyl-[acyl-carrier-protein] synthase III N-terminal" evidence="10">
    <location>
        <begin position="110"/>
        <end position="188"/>
    </location>
</feature>
<dbReference type="PANTHER" id="PTHR43091:SF1">
    <property type="entry name" value="BETA-KETOACYL-[ACYL-CARRIER-PROTEIN] SYNTHASE III, CHLOROPLASTIC"/>
    <property type="match status" value="1"/>
</dbReference>
<dbReference type="FunFam" id="3.40.47.10:FF:000004">
    <property type="entry name" value="3-oxoacyl-[acyl-carrier-protein] synthase 3"/>
    <property type="match status" value="1"/>
</dbReference>
<dbReference type="PANTHER" id="PTHR43091">
    <property type="entry name" value="3-OXOACYL-[ACYL-CARRIER-PROTEIN] SYNTHASE"/>
    <property type="match status" value="1"/>
</dbReference>
<dbReference type="SUPFAM" id="SSF53901">
    <property type="entry name" value="Thiolase-like"/>
    <property type="match status" value="1"/>
</dbReference>
<dbReference type="EMBL" id="LAZR01003112">
    <property type="protein sequence ID" value="KKN21853.1"/>
    <property type="molecule type" value="Genomic_DNA"/>
</dbReference>
<dbReference type="GO" id="GO:0006633">
    <property type="term" value="P:fatty acid biosynthetic process"/>
    <property type="evidence" value="ECO:0007669"/>
    <property type="project" value="UniProtKB-KW"/>
</dbReference>
<dbReference type="CDD" id="cd00830">
    <property type="entry name" value="KAS_III"/>
    <property type="match status" value="1"/>
</dbReference>
<sequence>MEKRYKASITGIGSFLPKKILTNADLVKMLDTTDEWITKRTGIKERRIVDNGAATSDLAIEASLRALDDAKVLPSEVDLIITSTITPDCLFPSTSCFIQEKIGANNAGAFDILAACAGFIYALSIAKNFIISGSTKTVLVVGAECLSKITDYTDRSTCILFGDGAGAAIVQRSNGKREIITTHLFADGRQADILTLPAGGSKLPTSHETVDARSHYIQLKGKEVFKIAVNNMIDVIIKTVSENNMKIEDIDLIVPHQSNIRIIEAAMEKLNLPKEKAFINIDRYGNTSSASIPIAIDEIEKAKMLKPGNTVLLVAFGGGLTWSSSIIKW</sequence>
<dbReference type="EC" id="2.3.1.180" evidence="3"/>
<keyword evidence="4" id="KW-0444">Lipid biosynthesis</keyword>
<evidence type="ECO:0000259" key="9">
    <source>
        <dbReference type="Pfam" id="PF08541"/>
    </source>
</evidence>
<evidence type="ECO:0000259" key="10">
    <source>
        <dbReference type="Pfam" id="PF08545"/>
    </source>
</evidence>
<evidence type="ECO:0000256" key="4">
    <source>
        <dbReference type="ARBA" id="ARBA00022516"/>
    </source>
</evidence>
<organism evidence="11">
    <name type="scientific">marine sediment metagenome</name>
    <dbReference type="NCBI Taxonomy" id="412755"/>
    <lineage>
        <taxon>unclassified sequences</taxon>
        <taxon>metagenomes</taxon>
        <taxon>ecological metagenomes</taxon>
    </lineage>
</organism>
<dbReference type="NCBIfam" id="TIGR00747">
    <property type="entry name" value="fabH"/>
    <property type="match status" value="1"/>
</dbReference>
<dbReference type="AlphaFoldDB" id="A0A0F9RXG1"/>
<evidence type="ECO:0000313" key="11">
    <source>
        <dbReference type="EMBL" id="KKN21853.1"/>
    </source>
</evidence>
<dbReference type="InterPro" id="IPR016039">
    <property type="entry name" value="Thiolase-like"/>
</dbReference>
<dbReference type="InterPro" id="IPR013751">
    <property type="entry name" value="ACP_syn_III_N"/>
</dbReference>
<dbReference type="Gene3D" id="3.40.47.10">
    <property type="match status" value="1"/>
</dbReference>
<dbReference type="Pfam" id="PF08545">
    <property type="entry name" value="ACP_syn_III"/>
    <property type="match status" value="1"/>
</dbReference>
<keyword evidence="5" id="KW-0808">Transferase</keyword>
<proteinExistence type="inferred from homology"/>
<accession>A0A0F9RXG1</accession>
<evidence type="ECO:0000256" key="1">
    <source>
        <dbReference type="ARBA" id="ARBA00005194"/>
    </source>
</evidence>
<feature type="domain" description="Beta-ketoacyl-[acyl-carrier-protein] synthase III C-terminal" evidence="9">
    <location>
        <begin position="241"/>
        <end position="329"/>
    </location>
</feature>
<gene>
    <name evidence="11" type="ORF">LCGC14_0921200</name>
</gene>
<evidence type="ECO:0000256" key="3">
    <source>
        <dbReference type="ARBA" id="ARBA00012333"/>
    </source>
</evidence>
<evidence type="ECO:0000256" key="6">
    <source>
        <dbReference type="ARBA" id="ARBA00022832"/>
    </source>
</evidence>
<evidence type="ECO:0000256" key="5">
    <source>
        <dbReference type="ARBA" id="ARBA00022679"/>
    </source>
</evidence>
<dbReference type="Pfam" id="PF08541">
    <property type="entry name" value="ACP_syn_III_C"/>
    <property type="match status" value="1"/>
</dbReference>
<dbReference type="NCBIfam" id="NF006829">
    <property type="entry name" value="PRK09352.1"/>
    <property type="match status" value="1"/>
</dbReference>
<comment type="pathway">
    <text evidence="1">Lipid metabolism; fatty acid biosynthesis.</text>
</comment>
<reference evidence="11" key="1">
    <citation type="journal article" date="2015" name="Nature">
        <title>Complex archaea that bridge the gap between prokaryotes and eukaryotes.</title>
        <authorList>
            <person name="Spang A."/>
            <person name="Saw J.H."/>
            <person name="Jorgensen S.L."/>
            <person name="Zaremba-Niedzwiedzka K."/>
            <person name="Martijn J."/>
            <person name="Lind A.E."/>
            <person name="van Eijk R."/>
            <person name="Schleper C."/>
            <person name="Guy L."/>
            <person name="Ettema T.J."/>
        </authorList>
    </citation>
    <scope>NUCLEOTIDE SEQUENCE</scope>
</reference>
<comment type="similarity">
    <text evidence="2">Belongs to the thiolase-like superfamily. FabH family.</text>
</comment>